<dbReference type="OrthoDB" id="947646at2"/>
<accession>A0A239IC15</accession>
<name>A0A239IC15_9BACT</name>
<keyword evidence="2" id="KW-1185">Reference proteome</keyword>
<sequence length="214" mass="24736">MDLKKIVDKVKKEAEVLQGEATKDKLYQQEYTYPDEATAQQEFEEAKRKLFDINLWSKLEGINSTFLLYDQRGRRTTAKMPEVGYYFKIILPVSKIENWVRITEINIQDNMAEFVVHPSEKPTERADHEHVIEHFFIKEASSTFRVERKGSTLIGSEIGKNEGINNKGEEAGDRALLNTLTAEGGWAGVQELQWDKLVSYFVHPDETQHLKTEE</sequence>
<gene>
    <name evidence="1" type="ORF">SAMN06296052_11696</name>
</gene>
<dbReference type="Proteomes" id="UP000198432">
    <property type="component" value="Unassembled WGS sequence"/>
</dbReference>
<dbReference type="AlphaFoldDB" id="A0A239IC15"/>
<dbReference type="EMBL" id="FZOQ01000016">
    <property type="protein sequence ID" value="SNS91180.1"/>
    <property type="molecule type" value="Genomic_DNA"/>
</dbReference>
<organism evidence="1 2">
    <name type="scientific">Pontibacter ummariensis</name>
    <dbReference type="NCBI Taxonomy" id="1610492"/>
    <lineage>
        <taxon>Bacteria</taxon>
        <taxon>Pseudomonadati</taxon>
        <taxon>Bacteroidota</taxon>
        <taxon>Cytophagia</taxon>
        <taxon>Cytophagales</taxon>
        <taxon>Hymenobacteraceae</taxon>
        <taxon>Pontibacter</taxon>
    </lineage>
</organism>
<evidence type="ECO:0000313" key="2">
    <source>
        <dbReference type="Proteomes" id="UP000198432"/>
    </source>
</evidence>
<reference evidence="2" key="1">
    <citation type="submission" date="2017-06" db="EMBL/GenBank/DDBJ databases">
        <authorList>
            <person name="Varghese N."/>
            <person name="Submissions S."/>
        </authorList>
    </citation>
    <scope>NUCLEOTIDE SEQUENCE [LARGE SCALE GENOMIC DNA]</scope>
    <source>
        <strain evidence="2">NKM1</strain>
    </source>
</reference>
<evidence type="ECO:0000313" key="1">
    <source>
        <dbReference type="EMBL" id="SNS91180.1"/>
    </source>
</evidence>
<dbReference type="RefSeq" id="WP_089320441.1">
    <property type="nucleotide sequence ID" value="NZ_FZOQ01000016.1"/>
</dbReference>
<protein>
    <submittedName>
        <fullName evidence="1">Uncharacterized protein</fullName>
    </submittedName>
</protein>
<proteinExistence type="predicted"/>